<name>A0A9D3UE31_9ROSI</name>
<dbReference type="AlphaFoldDB" id="A0A9D3UE31"/>
<dbReference type="Proteomes" id="UP000828251">
    <property type="component" value="Unassembled WGS sequence"/>
</dbReference>
<evidence type="ECO:0000313" key="1">
    <source>
        <dbReference type="EMBL" id="KAH1038957.1"/>
    </source>
</evidence>
<evidence type="ECO:0000313" key="2">
    <source>
        <dbReference type="Proteomes" id="UP000828251"/>
    </source>
</evidence>
<comment type="caution">
    <text evidence="1">The sequence shown here is derived from an EMBL/GenBank/DDBJ whole genome shotgun (WGS) entry which is preliminary data.</text>
</comment>
<proteinExistence type="predicted"/>
<accession>A0A9D3UE31</accession>
<sequence length="133" mass="15529">MLIIRLMKVRGILWRKLRNYLGRLRCLKESGVFLWDCDATKKVWFRIIPSNKLTGFFSEEVVKGSYSWVQQYSSTHKEGRSGSHASREDFVGTDKWIHIRTDEAVKINTDSASTNGLLRDQNGDWVFGFNRRI</sequence>
<protein>
    <submittedName>
        <fullName evidence="1">Uncharacterized protein</fullName>
    </submittedName>
</protein>
<keyword evidence="2" id="KW-1185">Reference proteome</keyword>
<organism evidence="1 2">
    <name type="scientific">Gossypium stocksii</name>
    <dbReference type="NCBI Taxonomy" id="47602"/>
    <lineage>
        <taxon>Eukaryota</taxon>
        <taxon>Viridiplantae</taxon>
        <taxon>Streptophyta</taxon>
        <taxon>Embryophyta</taxon>
        <taxon>Tracheophyta</taxon>
        <taxon>Spermatophyta</taxon>
        <taxon>Magnoliopsida</taxon>
        <taxon>eudicotyledons</taxon>
        <taxon>Gunneridae</taxon>
        <taxon>Pentapetalae</taxon>
        <taxon>rosids</taxon>
        <taxon>malvids</taxon>
        <taxon>Malvales</taxon>
        <taxon>Malvaceae</taxon>
        <taxon>Malvoideae</taxon>
        <taxon>Gossypium</taxon>
    </lineage>
</organism>
<reference evidence="1 2" key="1">
    <citation type="journal article" date="2021" name="Plant Biotechnol. J.">
        <title>Multi-omics assisted identification of the key and species-specific regulatory components of drought-tolerant mechanisms in Gossypium stocksii.</title>
        <authorList>
            <person name="Yu D."/>
            <person name="Ke L."/>
            <person name="Zhang D."/>
            <person name="Wu Y."/>
            <person name="Sun Y."/>
            <person name="Mei J."/>
            <person name="Sun J."/>
            <person name="Sun Y."/>
        </authorList>
    </citation>
    <scope>NUCLEOTIDE SEQUENCE [LARGE SCALE GENOMIC DNA]</scope>
    <source>
        <strain evidence="2">cv. E1</strain>
        <tissue evidence="1">Leaf</tissue>
    </source>
</reference>
<dbReference type="EMBL" id="JAIQCV010000012">
    <property type="protein sequence ID" value="KAH1038957.1"/>
    <property type="molecule type" value="Genomic_DNA"/>
</dbReference>
<gene>
    <name evidence="1" type="ORF">J1N35_040700</name>
</gene>